<evidence type="ECO:0000256" key="3">
    <source>
        <dbReference type="ARBA" id="ARBA00022723"/>
    </source>
</evidence>
<dbReference type="GO" id="GO:0004337">
    <property type="term" value="F:(2E,6E)-farnesyl diphosphate synthase activity"/>
    <property type="evidence" value="ECO:0007669"/>
    <property type="project" value="TreeGrafter"/>
</dbReference>
<dbReference type="SUPFAM" id="SSF48576">
    <property type="entry name" value="Terpenoid synthases"/>
    <property type="match status" value="1"/>
</dbReference>
<dbReference type="EMBL" id="UYRU01053629">
    <property type="protein sequence ID" value="VDN12332.1"/>
    <property type="molecule type" value="Genomic_DNA"/>
</dbReference>
<keyword evidence="6" id="KW-1185">Reference proteome</keyword>
<keyword evidence="3" id="KW-0479">Metal-binding</keyword>
<dbReference type="Proteomes" id="UP000281553">
    <property type="component" value="Unassembled WGS sequence"/>
</dbReference>
<reference evidence="5 6" key="1">
    <citation type="submission" date="2018-11" db="EMBL/GenBank/DDBJ databases">
        <authorList>
            <consortium name="Pathogen Informatics"/>
        </authorList>
    </citation>
    <scope>NUCLEOTIDE SEQUENCE [LARGE SCALE GENOMIC DNA]</scope>
</reference>
<evidence type="ECO:0000256" key="4">
    <source>
        <dbReference type="ARBA" id="ARBA00022842"/>
    </source>
</evidence>
<dbReference type="GO" id="GO:0046872">
    <property type="term" value="F:metal ion binding"/>
    <property type="evidence" value="ECO:0007669"/>
    <property type="project" value="UniProtKB-KW"/>
</dbReference>
<dbReference type="Pfam" id="PF00348">
    <property type="entry name" value="polyprenyl_synt"/>
    <property type="match status" value="1"/>
</dbReference>
<dbReference type="PANTHER" id="PTHR11525:SF0">
    <property type="entry name" value="FARNESYL PYROPHOSPHATE SYNTHASE"/>
    <property type="match status" value="1"/>
</dbReference>
<dbReference type="GO" id="GO:0004161">
    <property type="term" value="F:dimethylallyltranstransferase activity"/>
    <property type="evidence" value="ECO:0007669"/>
    <property type="project" value="TreeGrafter"/>
</dbReference>
<dbReference type="Gene3D" id="1.10.600.10">
    <property type="entry name" value="Farnesyl Diphosphate Synthase"/>
    <property type="match status" value="1"/>
</dbReference>
<proteinExistence type="predicted"/>
<gene>
    <name evidence="5" type="ORF">DILT_LOCUS8163</name>
</gene>
<evidence type="ECO:0000313" key="5">
    <source>
        <dbReference type="EMBL" id="VDN12332.1"/>
    </source>
</evidence>
<evidence type="ECO:0000256" key="1">
    <source>
        <dbReference type="ARBA" id="ARBA00001946"/>
    </source>
</evidence>
<dbReference type="InterPro" id="IPR039702">
    <property type="entry name" value="FPS1-like"/>
</dbReference>
<dbReference type="OrthoDB" id="10257492at2759"/>
<keyword evidence="2" id="KW-0808">Transferase</keyword>
<accession>A0A3P7NV84</accession>
<dbReference type="InterPro" id="IPR000092">
    <property type="entry name" value="Polyprenyl_synt"/>
</dbReference>
<evidence type="ECO:0008006" key="7">
    <source>
        <dbReference type="Google" id="ProtNLM"/>
    </source>
</evidence>
<dbReference type="PANTHER" id="PTHR11525">
    <property type="entry name" value="FARNESYL-PYROPHOSPHATE SYNTHETASE"/>
    <property type="match status" value="1"/>
</dbReference>
<dbReference type="AlphaFoldDB" id="A0A3P7NV84"/>
<evidence type="ECO:0000313" key="6">
    <source>
        <dbReference type="Proteomes" id="UP000281553"/>
    </source>
</evidence>
<sequence length="119" mass="12908">MACLTLDDFLDVFGDPAVTGKVSSDIAEGKCSWLAAEAIQRASASQLRILEENYGLPDATAVAAVKEVFVELDLSAVYADFETTIRTEILDLIARSSSPGNLPGDFFRSVLDLLHRRSK</sequence>
<dbReference type="GO" id="GO:0005737">
    <property type="term" value="C:cytoplasm"/>
    <property type="evidence" value="ECO:0007669"/>
    <property type="project" value="TreeGrafter"/>
</dbReference>
<comment type="cofactor">
    <cofactor evidence="1">
        <name>Mg(2+)</name>
        <dbReference type="ChEBI" id="CHEBI:18420"/>
    </cofactor>
</comment>
<protein>
    <recommendedName>
        <fullName evidence="7">Farnesyl pyrophosphate synthase</fullName>
    </recommendedName>
</protein>
<name>A0A3P7NV84_DIBLA</name>
<evidence type="ECO:0000256" key="2">
    <source>
        <dbReference type="ARBA" id="ARBA00022679"/>
    </source>
</evidence>
<dbReference type="GO" id="GO:0045337">
    <property type="term" value="P:farnesyl diphosphate biosynthetic process"/>
    <property type="evidence" value="ECO:0007669"/>
    <property type="project" value="TreeGrafter"/>
</dbReference>
<keyword evidence="4" id="KW-0460">Magnesium</keyword>
<dbReference type="InterPro" id="IPR008949">
    <property type="entry name" value="Isoprenoid_synthase_dom_sf"/>
</dbReference>
<organism evidence="5 6">
    <name type="scientific">Dibothriocephalus latus</name>
    <name type="common">Fish tapeworm</name>
    <name type="synonym">Diphyllobothrium latum</name>
    <dbReference type="NCBI Taxonomy" id="60516"/>
    <lineage>
        <taxon>Eukaryota</taxon>
        <taxon>Metazoa</taxon>
        <taxon>Spiralia</taxon>
        <taxon>Lophotrochozoa</taxon>
        <taxon>Platyhelminthes</taxon>
        <taxon>Cestoda</taxon>
        <taxon>Eucestoda</taxon>
        <taxon>Diphyllobothriidea</taxon>
        <taxon>Diphyllobothriidae</taxon>
        <taxon>Dibothriocephalus</taxon>
    </lineage>
</organism>